<dbReference type="Proteomes" id="UP000037020">
    <property type="component" value="Unassembled WGS sequence"/>
</dbReference>
<dbReference type="Gene3D" id="3.30.70.1060">
    <property type="entry name" value="Dimeric alpha+beta barrel"/>
    <property type="match status" value="1"/>
</dbReference>
<dbReference type="PANTHER" id="PTHR37828">
    <property type="entry name" value="GSR2449 PROTEIN"/>
    <property type="match status" value="1"/>
</dbReference>
<evidence type="ECO:0000256" key="1">
    <source>
        <dbReference type="ARBA" id="ARBA00007689"/>
    </source>
</evidence>
<keyword evidence="4" id="KW-1185">Reference proteome</keyword>
<dbReference type="Pfam" id="PF03795">
    <property type="entry name" value="YCII"/>
    <property type="match status" value="1"/>
</dbReference>
<dbReference type="EMBL" id="LGUT01001650">
    <property type="protein sequence ID" value="KOG88516.1"/>
    <property type="molecule type" value="Genomic_DNA"/>
</dbReference>
<feature type="domain" description="YCII-related" evidence="2">
    <location>
        <begin position="19"/>
        <end position="89"/>
    </location>
</feature>
<comment type="caution">
    <text evidence="3">The sequence shown here is derived from an EMBL/GenBank/DDBJ whole genome shotgun (WGS) entry which is preliminary data.</text>
</comment>
<gene>
    <name evidence="3" type="ORF">ADK38_19360</name>
</gene>
<dbReference type="SUPFAM" id="SSF54909">
    <property type="entry name" value="Dimeric alpha+beta barrel"/>
    <property type="match status" value="1"/>
</dbReference>
<comment type="similarity">
    <text evidence="1">Belongs to the YciI family.</text>
</comment>
<evidence type="ECO:0000313" key="4">
    <source>
        <dbReference type="Proteomes" id="UP000037020"/>
    </source>
</evidence>
<dbReference type="InterPro" id="IPR005545">
    <property type="entry name" value="YCII"/>
</dbReference>
<organism evidence="3 4">
    <name type="scientific">Streptomyces varsoviensis</name>
    <dbReference type="NCBI Taxonomy" id="67373"/>
    <lineage>
        <taxon>Bacteria</taxon>
        <taxon>Bacillati</taxon>
        <taxon>Actinomycetota</taxon>
        <taxon>Actinomycetes</taxon>
        <taxon>Kitasatosporales</taxon>
        <taxon>Streptomycetaceae</taxon>
        <taxon>Streptomyces</taxon>
    </lineage>
</organism>
<dbReference type="InterPro" id="IPR011008">
    <property type="entry name" value="Dimeric_a/b-barrel"/>
</dbReference>
<dbReference type="PANTHER" id="PTHR37828:SF1">
    <property type="entry name" value="YCII-RELATED DOMAIN-CONTAINING PROTEIN"/>
    <property type="match status" value="1"/>
</dbReference>
<sequence>MEGTVLHLLHLLRLRYTGAEDEVAPYIAGHVAYLERHHAAGTFLVSGQTVPTSEGGAIIAHGVDRDAIERITAEDPFVTSGVAEYTVTTIAPGRAHPALADVLAPGL</sequence>
<protein>
    <recommendedName>
        <fullName evidence="2">YCII-related domain-containing protein</fullName>
    </recommendedName>
</protein>
<accession>A0ABR5J4X2</accession>
<proteinExistence type="inferred from homology"/>
<evidence type="ECO:0000313" key="3">
    <source>
        <dbReference type="EMBL" id="KOG88516.1"/>
    </source>
</evidence>
<name>A0ABR5J4X2_9ACTN</name>
<reference evidence="3 4" key="1">
    <citation type="submission" date="2015-07" db="EMBL/GenBank/DDBJ databases">
        <authorList>
            <person name="Ju K.-S."/>
            <person name="Doroghazi J.R."/>
            <person name="Metcalf W.W."/>
        </authorList>
    </citation>
    <scope>NUCLEOTIDE SEQUENCE [LARGE SCALE GENOMIC DNA]</scope>
    <source>
        <strain evidence="3 4">NRRL B-3589</strain>
    </source>
</reference>
<evidence type="ECO:0000259" key="2">
    <source>
        <dbReference type="Pfam" id="PF03795"/>
    </source>
</evidence>